<feature type="region of interest" description="Disordered" evidence="1">
    <location>
        <begin position="23"/>
        <end position="42"/>
    </location>
</feature>
<dbReference type="RefSeq" id="WP_012802059.1">
    <property type="nucleotide sequence ID" value="NC_013169.1"/>
</dbReference>
<feature type="compositionally biased region" description="Polar residues" evidence="1">
    <location>
        <begin position="24"/>
        <end position="38"/>
    </location>
</feature>
<evidence type="ECO:0000256" key="1">
    <source>
        <dbReference type="SAM" id="MobiDB-lite"/>
    </source>
</evidence>
<evidence type="ECO:0000313" key="3">
    <source>
        <dbReference type="Proteomes" id="UP000006666"/>
    </source>
</evidence>
<evidence type="ECO:0000313" key="2">
    <source>
        <dbReference type="EMBL" id="ACV05641.1"/>
    </source>
</evidence>
<dbReference type="HOGENOM" id="CLU_1303565_0_0_11"/>
<sequence length="211" mass="22614">MALAGALTLLWSAAHGEDEAAISPAQSQQVDEFTSSQDLGMPTDDVSRYVSGQDEFAVLVDELQRDMPEGYVDAEWDGPGSRGTYIAMRPDHYEAAVTAVTASDPSLVERLLVSYAVPATTRSEAEYDLVDQTARLTDGAQDISATIDPKTNEANITVMTRPSANTRLARVGGMSPVHVEQQLELPDFVKSASVEFAAKESGPEFASGGNW</sequence>
<keyword evidence="3" id="KW-1185">Reference proteome</keyword>
<gene>
    <name evidence="2" type="ordered locus">Ksed_05740</name>
</gene>
<accession>C7NL99</accession>
<dbReference type="EMBL" id="CP001686">
    <property type="protein sequence ID" value="ACV05641.1"/>
    <property type="molecule type" value="Genomic_DNA"/>
</dbReference>
<dbReference type="KEGG" id="kse:Ksed_05740"/>
<protein>
    <submittedName>
        <fullName evidence="2">Uncharacterized protein</fullName>
    </submittedName>
</protein>
<dbReference type="AlphaFoldDB" id="C7NL99"/>
<name>C7NL99_KYTSD</name>
<organism evidence="2 3">
    <name type="scientific">Kytococcus sedentarius (strain ATCC 14392 / DSM 20547 / JCM 11482 / CCUG 33030 / NBRC 15357 / NCTC 11040 / CCM 314 / 541)</name>
    <name type="common">Micrococcus sedentarius</name>
    <dbReference type="NCBI Taxonomy" id="478801"/>
    <lineage>
        <taxon>Bacteria</taxon>
        <taxon>Bacillati</taxon>
        <taxon>Actinomycetota</taxon>
        <taxon>Actinomycetes</taxon>
        <taxon>Micrococcales</taxon>
        <taxon>Kytococcaceae</taxon>
        <taxon>Kytococcus</taxon>
    </lineage>
</organism>
<dbReference type="Proteomes" id="UP000006666">
    <property type="component" value="Chromosome"/>
</dbReference>
<reference evidence="2 3" key="1">
    <citation type="journal article" date="2009" name="Stand. Genomic Sci.">
        <title>Complete genome sequence of Kytococcus sedentarius type strain (541).</title>
        <authorList>
            <person name="Sims D."/>
            <person name="Brettin T."/>
            <person name="Detter J.C."/>
            <person name="Han C."/>
            <person name="Lapidus A."/>
            <person name="Copeland A."/>
            <person name="Glavina Del Rio T."/>
            <person name="Nolan M."/>
            <person name="Chen F."/>
            <person name="Lucas S."/>
            <person name="Tice H."/>
            <person name="Cheng J.F."/>
            <person name="Bruce D."/>
            <person name="Goodwin L."/>
            <person name="Pitluck S."/>
            <person name="Ovchinnikova G."/>
            <person name="Pati A."/>
            <person name="Ivanova N."/>
            <person name="Mavrommatis K."/>
            <person name="Chen A."/>
            <person name="Palaniappan K."/>
            <person name="D'haeseleer P."/>
            <person name="Chain P."/>
            <person name="Bristow J."/>
            <person name="Eisen J.A."/>
            <person name="Markowitz V."/>
            <person name="Hugenholtz P."/>
            <person name="Schneider S."/>
            <person name="Goker M."/>
            <person name="Pukall R."/>
            <person name="Kyrpides N.C."/>
            <person name="Klenk H.P."/>
        </authorList>
    </citation>
    <scope>NUCLEOTIDE SEQUENCE [LARGE SCALE GENOMIC DNA]</scope>
    <source>
        <strain evidence="3">ATCC 14392 / DSM 20547 / JCM 11482 / CCUG 33030 / NBRC 15357 / NCTC 11040 / CCM 314 / 541</strain>
    </source>
</reference>
<proteinExistence type="predicted"/>